<gene>
    <name evidence="20" type="ORF">A2527_07065</name>
</gene>
<comment type="similarity">
    <text evidence="3">Belongs to the helicase family. RecQ subfamily.</text>
</comment>
<evidence type="ECO:0000256" key="2">
    <source>
        <dbReference type="ARBA" id="ARBA00001947"/>
    </source>
</evidence>
<dbReference type="NCBIfam" id="TIGR01389">
    <property type="entry name" value="recQ"/>
    <property type="match status" value="1"/>
</dbReference>
<dbReference type="Pfam" id="PF00270">
    <property type="entry name" value="DEAD"/>
    <property type="match status" value="1"/>
</dbReference>
<dbReference type="GO" id="GO:0005737">
    <property type="term" value="C:cytoplasm"/>
    <property type="evidence" value="ECO:0007669"/>
    <property type="project" value="TreeGrafter"/>
</dbReference>
<dbReference type="SMART" id="SM00487">
    <property type="entry name" value="DEXDc"/>
    <property type="match status" value="1"/>
</dbReference>
<dbReference type="SMART" id="SM00956">
    <property type="entry name" value="RQC"/>
    <property type="match status" value="1"/>
</dbReference>
<dbReference type="SMART" id="SM00341">
    <property type="entry name" value="HRDC"/>
    <property type="match status" value="1"/>
</dbReference>
<feature type="domain" description="Helicase C-terminal" evidence="19">
    <location>
        <begin position="214"/>
        <end position="361"/>
    </location>
</feature>
<dbReference type="InterPro" id="IPR006293">
    <property type="entry name" value="DNA_helicase_ATP-dep_RecQ_bac"/>
</dbReference>
<keyword evidence="12" id="KW-0233">DNA recombination</keyword>
<dbReference type="InterPro" id="IPR032284">
    <property type="entry name" value="RecQ_Zn-bd"/>
</dbReference>
<dbReference type="InterPro" id="IPR027417">
    <property type="entry name" value="P-loop_NTPase"/>
</dbReference>
<dbReference type="STRING" id="1817772.A2527_07065"/>
<evidence type="ECO:0000256" key="15">
    <source>
        <dbReference type="ARBA" id="ARBA00034617"/>
    </source>
</evidence>
<evidence type="ECO:0000256" key="4">
    <source>
        <dbReference type="ARBA" id="ARBA00022723"/>
    </source>
</evidence>
<dbReference type="Pfam" id="PF09382">
    <property type="entry name" value="RQC"/>
    <property type="match status" value="1"/>
</dbReference>
<dbReference type="PANTHER" id="PTHR13710:SF105">
    <property type="entry name" value="ATP-DEPENDENT DNA HELICASE Q1"/>
    <property type="match status" value="1"/>
</dbReference>
<evidence type="ECO:0000256" key="10">
    <source>
        <dbReference type="ARBA" id="ARBA00022840"/>
    </source>
</evidence>
<dbReference type="InterPro" id="IPR036388">
    <property type="entry name" value="WH-like_DNA-bd_sf"/>
</dbReference>
<evidence type="ECO:0000256" key="14">
    <source>
        <dbReference type="ARBA" id="ARBA00023235"/>
    </source>
</evidence>
<keyword evidence="4" id="KW-0479">Metal-binding</keyword>
<dbReference type="Gene3D" id="3.40.50.300">
    <property type="entry name" value="P-loop containing nucleotide triphosphate hydrolases"/>
    <property type="match status" value="2"/>
</dbReference>
<dbReference type="EC" id="5.6.2.4" evidence="16"/>
<dbReference type="InterPro" id="IPR004589">
    <property type="entry name" value="DNA_helicase_ATP-dep_RecQ"/>
</dbReference>
<dbReference type="InterPro" id="IPR010997">
    <property type="entry name" value="HRDC-like_sf"/>
</dbReference>
<sequence>MNESIGLLNKVFGFEGFRGEQEAICSQILGGGDALVLMPTGGGKSLCYQLPALLLPGTALVVSPLIALMKDQVESLRELGVQAGFLNSSQSPAEAREVEAKLLRGELKLLYVAPERLNTDSFYHLLRRFQVSLFAVDEAHCVSKWGHDFRPEYLQLARLFGYFPNIPKIALTATADQATKEEIIQRLGLERAQVFISSFDRPNLFYRIAHKQDGRRQLLAFIQSKHAGEAGIVYCLSRKKVEDTAKWLCTQGIKALPYHAGLAPEQRARNQEVFIKKEGLVMVATIAFGMGIDKPDIRFVVHMDLPKNLEAYYQETGRAGRDGLKADLFLLYNLADLITHRKFANNPDLPPEVAVHEEARRVWFLSFLESIRCRRESILEYFGEKYQGPCGACDNCLDRPQQKEGTLLAQQALSNIYRTGQRYGVGHLVQVLMGASSPKIKQLGHDQLSTYGLGRSASEEDWKGVYRQLMAQGLVKVDPEGGGLFLSDLARPVLKGQAPVFLREDAVSFQRLAKTSSRPTRPVAAEFSRSDSKDLFERLRQLRRELASERDLPPYMIFNDKSLWEMAEVRPQSLIALGHLYGVGEVKLEHYGDDFLRVIRDFEAG</sequence>
<evidence type="ECO:0000256" key="11">
    <source>
        <dbReference type="ARBA" id="ARBA00023125"/>
    </source>
</evidence>
<keyword evidence="6" id="KW-0227">DNA damage</keyword>
<comment type="cofactor">
    <cofactor evidence="2">
        <name>Zn(2+)</name>
        <dbReference type="ChEBI" id="CHEBI:29105"/>
    </cofactor>
</comment>
<evidence type="ECO:0000313" key="20">
    <source>
        <dbReference type="EMBL" id="OGG95466.1"/>
    </source>
</evidence>
<dbReference type="PROSITE" id="PS50967">
    <property type="entry name" value="HRDC"/>
    <property type="match status" value="1"/>
</dbReference>
<evidence type="ECO:0000259" key="19">
    <source>
        <dbReference type="PROSITE" id="PS51194"/>
    </source>
</evidence>
<proteinExistence type="inferred from homology"/>
<dbReference type="PROSITE" id="PS51192">
    <property type="entry name" value="HELICASE_ATP_BIND_1"/>
    <property type="match status" value="1"/>
</dbReference>
<evidence type="ECO:0000259" key="18">
    <source>
        <dbReference type="PROSITE" id="PS51192"/>
    </source>
</evidence>
<feature type="domain" description="Helicase ATP-binding" evidence="18">
    <location>
        <begin position="25"/>
        <end position="193"/>
    </location>
</feature>
<evidence type="ECO:0000256" key="6">
    <source>
        <dbReference type="ARBA" id="ARBA00022763"/>
    </source>
</evidence>
<dbReference type="GO" id="GO:0006260">
    <property type="term" value="P:DNA replication"/>
    <property type="evidence" value="ECO:0007669"/>
    <property type="project" value="InterPro"/>
</dbReference>
<dbReference type="InterPro" id="IPR036390">
    <property type="entry name" value="WH_DNA-bd_sf"/>
</dbReference>
<evidence type="ECO:0000256" key="9">
    <source>
        <dbReference type="ARBA" id="ARBA00022833"/>
    </source>
</evidence>
<dbReference type="GO" id="GO:0043590">
    <property type="term" value="C:bacterial nucleoid"/>
    <property type="evidence" value="ECO:0007669"/>
    <property type="project" value="TreeGrafter"/>
</dbReference>
<keyword evidence="5" id="KW-0547">Nucleotide-binding</keyword>
<keyword evidence="13" id="KW-0234">DNA repair</keyword>
<accession>A0A1F6GBI0</accession>
<evidence type="ECO:0000256" key="3">
    <source>
        <dbReference type="ARBA" id="ARBA00005446"/>
    </source>
</evidence>
<dbReference type="PANTHER" id="PTHR13710">
    <property type="entry name" value="DNA HELICASE RECQ FAMILY MEMBER"/>
    <property type="match status" value="1"/>
</dbReference>
<dbReference type="GO" id="GO:0005524">
    <property type="term" value="F:ATP binding"/>
    <property type="evidence" value="ECO:0007669"/>
    <property type="project" value="UniProtKB-KW"/>
</dbReference>
<dbReference type="SMART" id="SM00490">
    <property type="entry name" value="HELICc"/>
    <property type="match status" value="1"/>
</dbReference>
<dbReference type="InterPro" id="IPR011545">
    <property type="entry name" value="DEAD/DEAH_box_helicase_dom"/>
</dbReference>
<dbReference type="SUPFAM" id="SSF52540">
    <property type="entry name" value="P-loop containing nucleoside triphosphate hydrolases"/>
    <property type="match status" value="1"/>
</dbReference>
<dbReference type="GO" id="GO:0009432">
    <property type="term" value="P:SOS response"/>
    <property type="evidence" value="ECO:0007669"/>
    <property type="project" value="UniProtKB-UniRule"/>
</dbReference>
<keyword evidence="7" id="KW-0378">Hydrolase</keyword>
<dbReference type="InterPro" id="IPR018982">
    <property type="entry name" value="RQC_domain"/>
</dbReference>
<dbReference type="CDD" id="cd17920">
    <property type="entry name" value="DEXHc_RecQ"/>
    <property type="match status" value="1"/>
</dbReference>
<dbReference type="EMBL" id="MFNE01000022">
    <property type="protein sequence ID" value="OGG95466.1"/>
    <property type="molecule type" value="Genomic_DNA"/>
</dbReference>
<dbReference type="InterPro" id="IPR002121">
    <property type="entry name" value="HRDC_dom"/>
</dbReference>
<comment type="cofactor">
    <cofactor evidence="1">
        <name>Mg(2+)</name>
        <dbReference type="ChEBI" id="CHEBI:18420"/>
    </cofactor>
</comment>
<dbReference type="Pfam" id="PF16124">
    <property type="entry name" value="RecQ_Zn_bind"/>
    <property type="match status" value="1"/>
</dbReference>
<dbReference type="GO" id="GO:0006281">
    <property type="term" value="P:DNA repair"/>
    <property type="evidence" value="ECO:0007669"/>
    <property type="project" value="UniProtKB-KW"/>
</dbReference>
<organism evidence="20 21">
    <name type="scientific">Candidatus Lambdaproteobacteria bacterium RIFOXYD2_FULL_50_16</name>
    <dbReference type="NCBI Taxonomy" id="1817772"/>
    <lineage>
        <taxon>Bacteria</taxon>
        <taxon>Pseudomonadati</taxon>
        <taxon>Pseudomonadota</taxon>
        <taxon>Candidatus Lambdaproteobacteria</taxon>
    </lineage>
</organism>
<dbReference type="GO" id="GO:0046872">
    <property type="term" value="F:metal ion binding"/>
    <property type="evidence" value="ECO:0007669"/>
    <property type="project" value="UniProtKB-KW"/>
</dbReference>
<evidence type="ECO:0000256" key="16">
    <source>
        <dbReference type="NCBIfam" id="TIGR01389"/>
    </source>
</evidence>
<dbReference type="Pfam" id="PF00570">
    <property type="entry name" value="HRDC"/>
    <property type="match status" value="1"/>
</dbReference>
<dbReference type="Pfam" id="PF00271">
    <property type="entry name" value="Helicase_C"/>
    <property type="match status" value="1"/>
</dbReference>
<dbReference type="GO" id="GO:0030894">
    <property type="term" value="C:replisome"/>
    <property type="evidence" value="ECO:0007669"/>
    <property type="project" value="TreeGrafter"/>
</dbReference>
<dbReference type="AlphaFoldDB" id="A0A1F6GBI0"/>
<dbReference type="InterPro" id="IPR014001">
    <property type="entry name" value="Helicase_ATP-bd"/>
</dbReference>
<dbReference type="PROSITE" id="PS51194">
    <property type="entry name" value="HELICASE_CTER"/>
    <property type="match status" value="1"/>
</dbReference>
<dbReference type="Proteomes" id="UP000178449">
    <property type="component" value="Unassembled WGS sequence"/>
</dbReference>
<dbReference type="GO" id="GO:0016787">
    <property type="term" value="F:hydrolase activity"/>
    <property type="evidence" value="ECO:0007669"/>
    <property type="project" value="UniProtKB-KW"/>
</dbReference>
<keyword evidence="11" id="KW-0238">DNA-binding</keyword>
<keyword evidence="9" id="KW-0862">Zinc</keyword>
<dbReference type="GO" id="GO:0003677">
    <property type="term" value="F:DNA binding"/>
    <property type="evidence" value="ECO:0007669"/>
    <property type="project" value="UniProtKB-KW"/>
</dbReference>
<dbReference type="GO" id="GO:0043138">
    <property type="term" value="F:3'-5' DNA helicase activity"/>
    <property type="evidence" value="ECO:0007669"/>
    <property type="project" value="UniProtKB-EC"/>
</dbReference>
<evidence type="ECO:0000256" key="12">
    <source>
        <dbReference type="ARBA" id="ARBA00023172"/>
    </source>
</evidence>
<evidence type="ECO:0000256" key="5">
    <source>
        <dbReference type="ARBA" id="ARBA00022741"/>
    </source>
</evidence>
<keyword evidence="14" id="KW-0413">Isomerase</keyword>
<dbReference type="Gene3D" id="1.10.150.80">
    <property type="entry name" value="HRDC domain"/>
    <property type="match status" value="1"/>
</dbReference>
<evidence type="ECO:0000256" key="1">
    <source>
        <dbReference type="ARBA" id="ARBA00001946"/>
    </source>
</evidence>
<evidence type="ECO:0000313" key="21">
    <source>
        <dbReference type="Proteomes" id="UP000178449"/>
    </source>
</evidence>
<dbReference type="FunFam" id="3.40.50.300:FF:000296">
    <property type="entry name" value="ATP-dependent DNA helicase RecQ"/>
    <property type="match status" value="1"/>
</dbReference>
<keyword evidence="10" id="KW-0067">ATP-binding</keyword>
<dbReference type="NCBIfam" id="TIGR00614">
    <property type="entry name" value="recQ_fam"/>
    <property type="match status" value="1"/>
</dbReference>
<protein>
    <recommendedName>
        <fullName evidence="16">DNA helicase RecQ</fullName>
        <ecNumber evidence="16">5.6.2.4</ecNumber>
    </recommendedName>
</protein>
<evidence type="ECO:0000256" key="13">
    <source>
        <dbReference type="ARBA" id="ARBA00023204"/>
    </source>
</evidence>
<name>A0A1F6GBI0_9PROT</name>
<comment type="catalytic activity">
    <reaction evidence="15">
        <text>Couples ATP hydrolysis with the unwinding of duplex DNA by translocating in the 3'-5' direction.</text>
        <dbReference type="EC" id="5.6.2.4"/>
    </reaction>
</comment>
<feature type="domain" description="HRDC" evidence="17">
    <location>
        <begin position="529"/>
        <end position="605"/>
    </location>
</feature>
<keyword evidence="8 20" id="KW-0347">Helicase</keyword>
<dbReference type="CDD" id="cd18794">
    <property type="entry name" value="SF2_C_RecQ"/>
    <property type="match status" value="1"/>
</dbReference>
<dbReference type="GO" id="GO:0009378">
    <property type="term" value="F:four-way junction helicase activity"/>
    <property type="evidence" value="ECO:0007669"/>
    <property type="project" value="TreeGrafter"/>
</dbReference>
<dbReference type="Gene3D" id="1.10.10.10">
    <property type="entry name" value="Winged helix-like DNA-binding domain superfamily/Winged helix DNA-binding domain"/>
    <property type="match status" value="1"/>
</dbReference>
<dbReference type="InterPro" id="IPR001650">
    <property type="entry name" value="Helicase_C-like"/>
</dbReference>
<dbReference type="SUPFAM" id="SSF46785">
    <property type="entry name" value="Winged helix' DNA-binding domain"/>
    <property type="match status" value="1"/>
</dbReference>
<evidence type="ECO:0000259" key="17">
    <source>
        <dbReference type="PROSITE" id="PS50967"/>
    </source>
</evidence>
<dbReference type="GO" id="GO:0006310">
    <property type="term" value="P:DNA recombination"/>
    <property type="evidence" value="ECO:0007669"/>
    <property type="project" value="UniProtKB-UniRule"/>
</dbReference>
<dbReference type="FunFam" id="3.40.50.300:FF:000156">
    <property type="entry name" value="ATP-dependent DNA helicase recQ"/>
    <property type="match status" value="1"/>
</dbReference>
<evidence type="ECO:0000256" key="8">
    <source>
        <dbReference type="ARBA" id="ARBA00022806"/>
    </source>
</evidence>
<evidence type="ECO:0000256" key="7">
    <source>
        <dbReference type="ARBA" id="ARBA00022801"/>
    </source>
</evidence>
<dbReference type="SUPFAM" id="SSF47819">
    <property type="entry name" value="HRDC-like"/>
    <property type="match status" value="1"/>
</dbReference>
<comment type="caution">
    <text evidence="20">The sequence shown here is derived from an EMBL/GenBank/DDBJ whole genome shotgun (WGS) entry which is preliminary data.</text>
</comment>
<reference evidence="20 21" key="1">
    <citation type="journal article" date="2016" name="Nat. Commun.">
        <title>Thousands of microbial genomes shed light on interconnected biogeochemical processes in an aquifer system.</title>
        <authorList>
            <person name="Anantharaman K."/>
            <person name="Brown C.T."/>
            <person name="Hug L.A."/>
            <person name="Sharon I."/>
            <person name="Castelle C.J."/>
            <person name="Probst A.J."/>
            <person name="Thomas B.C."/>
            <person name="Singh A."/>
            <person name="Wilkins M.J."/>
            <person name="Karaoz U."/>
            <person name="Brodie E.L."/>
            <person name="Williams K.H."/>
            <person name="Hubbard S.S."/>
            <person name="Banfield J.F."/>
        </authorList>
    </citation>
    <scope>NUCLEOTIDE SEQUENCE [LARGE SCALE GENOMIC DNA]</scope>
</reference>
<dbReference type="InterPro" id="IPR044876">
    <property type="entry name" value="HRDC_dom_sf"/>
</dbReference>